<name>A0AAN7K7T9_9MYRT</name>
<evidence type="ECO:0000259" key="2">
    <source>
        <dbReference type="SMART" id="SM00768"/>
    </source>
</evidence>
<accession>A0AAN7K7T9</accession>
<evidence type="ECO:0000313" key="3">
    <source>
        <dbReference type="EMBL" id="KAK4759681.1"/>
    </source>
</evidence>
<dbReference type="AlphaFoldDB" id="A0AAN7K7T9"/>
<dbReference type="InterPro" id="IPR012946">
    <property type="entry name" value="X8"/>
</dbReference>
<gene>
    <name evidence="3" type="ORF">SAY87_022812</name>
</gene>
<protein>
    <recommendedName>
        <fullName evidence="2">X8 domain-containing protein</fullName>
    </recommendedName>
</protein>
<sequence>MLQAALDWAYGAAKMDCTPLMQGESCYEPEPDTVVTRATYALNSDPSSRFKLLRLACHEGEGYCCPLFGPT</sequence>
<dbReference type="SMART" id="SM00768">
    <property type="entry name" value="X8"/>
    <property type="match status" value="1"/>
</dbReference>
<keyword evidence="4" id="KW-1185">Reference proteome</keyword>
<dbReference type="EMBL" id="JAXIOK010000011">
    <property type="protein sequence ID" value="KAK4759681.1"/>
    <property type="molecule type" value="Genomic_DNA"/>
</dbReference>
<evidence type="ECO:0000256" key="1">
    <source>
        <dbReference type="ARBA" id="ARBA00022729"/>
    </source>
</evidence>
<proteinExistence type="predicted"/>
<feature type="domain" description="X8" evidence="2">
    <location>
        <begin position="1"/>
        <end position="59"/>
    </location>
</feature>
<reference evidence="3 4" key="1">
    <citation type="journal article" date="2023" name="Hortic Res">
        <title>Pangenome of water caltrop reveals structural variations and asymmetric subgenome divergence after allopolyploidization.</title>
        <authorList>
            <person name="Zhang X."/>
            <person name="Chen Y."/>
            <person name="Wang L."/>
            <person name="Yuan Y."/>
            <person name="Fang M."/>
            <person name="Shi L."/>
            <person name="Lu R."/>
            <person name="Comes H.P."/>
            <person name="Ma Y."/>
            <person name="Chen Y."/>
            <person name="Huang G."/>
            <person name="Zhou Y."/>
            <person name="Zheng Z."/>
            <person name="Qiu Y."/>
        </authorList>
    </citation>
    <scope>NUCLEOTIDE SEQUENCE [LARGE SCALE GENOMIC DNA]</scope>
    <source>
        <tissue evidence="3">Roots</tissue>
    </source>
</reference>
<organism evidence="3 4">
    <name type="scientific">Trapa incisa</name>
    <dbReference type="NCBI Taxonomy" id="236973"/>
    <lineage>
        <taxon>Eukaryota</taxon>
        <taxon>Viridiplantae</taxon>
        <taxon>Streptophyta</taxon>
        <taxon>Embryophyta</taxon>
        <taxon>Tracheophyta</taxon>
        <taxon>Spermatophyta</taxon>
        <taxon>Magnoliopsida</taxon>
        <taxon>eudicotyledons</taxon>
        <taxon>Gunneridae</taxon>
        <taxon>Pentapetalae</taxon>
        <taxon>rosids</taxon>
        <taxon>malvids</taxon>
        <taxon>Myrtales</taxon>
        <taxon>Lythraceae</taxon>
        <taxon>Trapa</taxon>
    </lineage>
</organism>
<evidence type="ECO:0000313" key="4">
    <source>
        <dbReference type="Proteomes" id="UP001345219"/>
    </source>
</evidence>
<dbReference type="Proteomes" id="UP001345219">
    <property type="component" value="Chromosome 17"/>
</dbReference>
<comment type="caution">
    <text evidence="3">The sequence shown here is derived from an EMBL/GenBank/DDBJ whole genome shotgun (WGS) entry which is preliminary data.</text>
</comment>
<keyword evidence="1" id="KW-0732">Signal</keyword>